<organism evidence="4 5">
    <name type="scientific">Dyella telluris</name>
    <dbReference type="NCBI Taxonomy" id="2763498"/>
    <lineage>
        <taxon>Bacteria</taxon>
        <taxon>Pseudomonadati</taxon>
        <taxon>Pseudomonadota</taxon>
        <taxon>Gammaproteobacteria</taxon>
        <taxon>Lysobacterales</taxon>
        <taxon>Rhodanobacteraceae</taxon>
        <taxon>Dyella</taxon>
    </lineage>
</organism>
<reference evidence="4 5" key="1">
    <citation type="submission" date="2020-08" db="EMBL/GenBank/DDBJ databases">
        <title>Dyella sp. G9 isolated from forest soil.</title>
        <authorList>
            <person name="Fu J."/>
            <person name="Qiu L."/>
        </authorList>
    </citation>
    <scope>NUCLEOTIDE SEQUENCE [LARGE SCALE GENOMIC DNA]</scope>
    <source>
        <strain evidence="4 5">G9</strain>
    </source>
</reference>
<dbReference type="PANTHER" id="PTHR10545:SF29">
    <property type="entry name" value="GH14572P-RELATED"/>
    <property type="match status" value="1"/>
</dbReference>
<name>A0A7G8Q972_9GAMM</name>
<protein>
    <submittedName>
        <fullName evidence="4">GNAT family N-acetyltransferase</fullName>
    </submittedName>
</protein>
<keyword evidence="1 4" id="KW-0808">Transferase</keyword>
<dbReference type="RefSeq" id="WP_187058800.1">
    <property type="nucleotide sequence ID" value="NZ_CP060412.1"/>
</dbReference>
<dbReference type="Pfam" id="PF00583">
    <property type="entry name" value="Acetyltransf_1"/>
    <property type="match status" value="1"/>
</dbReference>
<dbReference type="PANTHER" id="PTHR10545">
    <property type="entry name" value="DIAMINE N-ACETYLTRANSFERASE"/>
    <property type="match status" value="1"/>
</dbReference>
<dbReference type="InterPro" id="IPR051016">
    <property type="entry name" value="Diverse_Substrate_AcTransf"/>
</dbReference>
<dbReference type="AlphaFoldDB" id="A0A7G8Q972"/>
<accession>A0A7G8Q972</accession>
<evidence type="ECO:0000313" key="5">
    <source>
        <dbReference type="Proteomes" id="UP000515873"/>
    </source>
</evidence>
<dbReference type="InterPro" id="IPR016181">
    <property type="entry name" value="Acyl_CoA_acyltransferase"/>
</dbReference>
<dbReference type="CDD" id="cd04301">
    <property type="entry name" value="NAT_SF"/>
    <property type="match status" value="1"/>
</dbReference>
<dbReference type="KEGG" id="dtl:H8F01_09590"/>
<dbReference type="Gene3D" id="3.40.630.30">
    <property type="match status" value="1"/>
</dbReference>
<evidence type="ECO:0000259" key="3">
    <source>
        <dbReference type="PROSITE" id="PS51186"/>
    </source>
</evidence>
<sequence>MRAGPAIRRATGIDVPALLSLGAEHAAFEQLHHRASQRPAALAGALDSDPPRLHAWLALQDDNAVGYASATLDYATLDGADYLHMDCLYVREAWRGQAIGLGLWHAIREFAQVRRCAAIQWQTPSWNVHAARFYRRLGAAETAKLRYCLPLPGDVNDSGA</sequence>
<evidence type="ECO:0000313" key="4">
    <source>
        <dbReference type="EMBL" id="QNK03330.1"/>
    </source>
</evidence>
<dbReference type="Proteomes" id="UP000515873">
    <property type="component" value="Chromosome"/>
</dbReference>
<dbReference type="PROSITE" id="PS51186">
    <property type="entry name" value="GNAT"/>
    <property type="match status" value="1"/>
</dbReference>
<keyword evidence="2" id="KW-0012">Acyltransferase</keyword>
<keyword evidence="5" id="KW-1185">Reference proteome</keyword>
<dbReference type="InterPro" id="IPR000182">
    <property type="entry name" value="GNAT_dom"/>
</dbReference>
<evidence type="ECO:0000256" key="2">
    <source>
        <dbReference type="ARBA" id="ARBA00023315"/>
    </source>
</evidence>
<dbReference type="GO" id="GO:0008080">
    <property type="term" value="F:N-acetyltransferase activity"/>
    <property type="evidence" value="ECO:0007669"/>
    <property type="project" value="TreeGrafter"/>
</dbReference>
<gene>
    <name evidence="4" type="ORF">H8F01_09590</name>
</gene>
<feature type="domain" description="N-acetyltransferase" evidence="3">
    <location>
        <begin position="5"/>
        <end position="160"/>
    </location>
</feature>
<dbReference type="SUPFAM" id="SSF55729">
    <property type="entry name" value="Acyl-CoA N-acyltransferases (Nat)"/>
    <property type="match status" value="1"/>
</dbReference>
<evidence type="ECO:0000256" key="1">
    <source>
        <dbReference type="ARBA" id="ARBA00022679"/>
    </source>
</evidence>
<proteinExistence type="predicted"/>
<dbReference type="EMBL" id="CP060412">
    <property type="protein sequence ID" value="QNK03330.1"/>
    <property type="molecule type" value="Genomic_DNA"/>
</dbReference>